<accession>A0A443LQP5</accession>
<keyword evidence="2" id="KW-1185">Reference proteome</keyword>
<dbReference type="RefSeq" id="WP_128147814.1">
    <property type="nucleotide sequence ID" value="NZ_SAVB01000004.1"/>
</dbReference>
<comment type="caution">
    <text evidence="1">The sequence shown here is derived from an EMBL/GenBank/DDBJ whole genome shotgun (WGS) entry which is preliminary data.</text>
</comment>
<dbReference type="Proteomes" id="UP000286594">
    <property type="component" value="Unassembled WGS sequence"/>
</dbReference>
<sequence>MRGSLHVPGHFGEFLQGRLGPDGPVALITLPCPSLGVVAQASGGRGLMLHGGPPPAQARALLARLDLPLPGRLALRPLAPPGMGTGVSTAALVALARLAGWQGPPEGLARACVAAEGASDPLMFASPARRLWASREGRTVAHLPALPRFHAIGGFWGPPRRTEPRDAGFPDIADLARLWARGGDLPTLAALASESARRTLALRGPVGDPSAGIARALGAAGYAIAHTGAARAFLFVPGTLPAGAGAVLRAAGLTGIRRFTGGER</sequence>
<gene>
    <name evidence="1" type="ORF">EOW65_04575</name>
</gene>
<proteinExistence type="predicted"/>
<dbReference type="OrthoDB" id="7687262at2"/>
<dbReference type="EMBL" id="SAVB01000004">
    <property type="protein sequence ID" value="RWR51447.1"/>
    <property type="molecule type" value="Genomic_DNA"/>
</dbReference>
<organism evidence="1 2">
    <name type="scientific">Paenirhodobacter ferrireducens</name>
    <dbReference type="NCBI Taxonomy" id="1215032"/>
    <lineage>
        <taxon>Bacteria</taxon>
        <taxon>Pseudomonadati</taxon>
        <taxon>Pseudomonadota</taxon>
        <taxon>Alphaproteobacteria</taxon>
        <taxon>Rhodobacterales</taxon>
        <taxon>Rhodobacter group</taxon>
        <taxon>Paenirhodobacter</taxon>
    </lineage>
</organism>
<protein>
    <submittedName>
        <fullName evidence="1">Propanediol utilization protein</fullName>
    </submittedName>
</protein>
<reference evidence="1 2" key="1">
    <citation type="submission" date="2019-01" db="EMBL/GenBank/DDBJ databases">
        <title>Sinorhodobacter populi sp. nov. isolated from the symptomatic bark tissue of Populus euramericana canker.</title>
        <authorList>
            <person name="Xu G."/>
        </authorList>
    </citation>
    <scope>NUCLEOTIDE SEQUENCE [LARGE SCALE GENOMIC DNA]</scope>
    <source>
        <strain evidence="1 2">CCTCC AB2012026</strain>
    </source>
</reference>
<name>A0A443LQP5_9RHOB</name>
<evidence type="ECO:0000313" key="2">
    <source>
        <dbReference type="Proteomes" id="UP000286594"/>
    </source>
</evidence>
<dbReference type="AlphaFoldDB" id="A0A443LQP5"/>
<evidence type="ECO:0000313" key="1">
    <source>
        <dbReference type="EMBL" id="RWR51447.1"/>
    </source>
</evidence>